<sequence>MKENIGKQIVSRMKKCGRGSIFFPSSFTAYGDIKSVSKSLERLTNDSFIIRLANGIYLYPKIDKELGLGVLYPSVEDVALQVAKRDRAHIAPTGAYAMNLLGLSTQVPMNVVFLTDGSPRKIRLGNNRIITFKHTVPKNLSFTNKTAQLSTFALKEIGQSNVKEEHLKALRQVFSTINEKSIEADYKLMPAWIRKIIKSFYE</sequence>
<accession>A0A9R1CVF4</accession>
<name>A0A9R1CVF4_9BACT</name>
<protein>
    <recommendedName>
        <fullName evidence="3">PF13338 domain protein</fullName>
    </recommendedName>
</protein>
<dbReference type="AlphaFoldDB" id="A0A9R1CVF4"/>
<gene>
    <name evidence="1" type="ORF">PRLR5076_09970</name>
</gene>
<dbReference type="InterPro" id="IPR045738">
    <property type="entry name" value="DUF6088"/>
</dbReference>
<evidence type="ECO:0008006" key="3">
    <source>
        <dbReference type="Google" id="ProtNLM"/>
    </source>
</evidence>
<dbReference type="Proteomes" id="UP000825483">
    <property type="component" value="Unassembled WGS sequence"/>
</dbReference>
<comment type="caution">
    <text evidence="1">The sequence shown here is derived from an EMBL/GenBank/DDBJ whole genome shotgun (WGS) entry which is preliminary data.</text>
</comment>
<reference evidence="1" key="1">
    <citation type="journal article" date="2022" name="Int. J. Syst. Evol. Microbiol.">
        <title>Prevotella lacticifex sp. nov., isolated from the rumen of cows.</title>
        <authorList>
            <person name="Shinkai T."/>
            <person name="Ikeyama N."/>
            <person name="Kumagai M."/>
            <person name="Ohmori H."/>
            <person name="Sakamoto M."/>
            <person name="Ohkuma M."/>
            <person name="Mitsumori M."/>
        </authorList>
    </citation>
    <scope>NUCLEOTIDE SEQUENCE</scope>
    <source>
        <strain evidence="1">R5076</strain>
    </source>
</reference>
<dbReference type="Pfam" id="PF19570">
    <property type="entry name" value="DUF6088"/>
    <property type="match status" value="1"/>
</dbReference>
<evidence type="ECO:0000313" key="2">
    <source>
        <dbReference type="Proteomes" id="UP000825483"/>
    </source>
</evidence>
<dbReference type="GeneID" id="72467924"/>
<proteinExistence type="predicted"/>
<organism evidence="1 2">
    <name type="scientific">Prevotella lacticifex</name>
    <dbReference type="NCBI Taxonomy" id="2854755"/>
    <lineage>
        <taxon>Bacteria</taxon>
        <taxon>Pseudomonadati</taxon>
        <taxon>Bacteroidota</taxon>
        <taxon>Bacteroidia</taxon>
        <taxon>Bacteroidales</taxon>
        <taxon>Prevotellaceae</taxon>
        <taxon>Prevotella</taxon>
    </lineage>
</organism>
<keyword evidence="2" id="KW-1185">Reference proteome</keyword>
<dbReference type="RefSeq" id="WP_223929878.1">
    <property type="nucleotide sequence ID" value="NZ_BPTU01000003.1"/>
</dbReference>
<dbReference type="EMBL" id="BPUB01000001">
    <property type="protein sequence ID" value="GJG58146.1"/>
    <property type="molecule type" value="Genomic_DNA"/>
</dbReference>
<evidence type="ECO:0000313" key="1">
    <source>
        <dbReference type="EMBL" id="GJG58146.1"/>
    </source>
</evidence>